<evidence type="ECO:0000313" key="2">
    <source>
        <dbReference type="Proteomes" id="UP000190198"/>
    </source>
</evidence>
<dbReference type="EMBL" id="MPRK01000075">
    <property type="protein sequence ID" value="OOZ40842.1"/>
    <property type="molecule type" value="Genomic_DNA"/>
</dbReference>
<reference evidence="1 2" key="1">
    <citation type="submission" date="2016-11" db="EMBL/GenBank/DDBJ databases">
        <title>Mixed transmission modes and dynamic genome evolution in an obligate animal-bacterial symbiosis.</title>
        <authorList>
            <person name="Russell S.L."/>
            <person name="Corbett-Detig R.B."/>
            <person name="Cavanaugh C.M."/>
        </authorList>
    </citation>
    <scope>NUCLEOTIDE SEQUENCE [LARGE SCALE GENOMIC DNA]</scope>
    <source>
        <strain evidence="1">Sp-SM6</strain>
    </source>
</reference>
<accession>A0A1T2L712</accession>
<evidence type="ECO:0000313" key="1">
    <source>
        <dbReference type="EMBL" id="OOZ40842.1"/>
    </source>
</evidence>
<gene>
    <name evidence="1" type="ORF">BOW52_05335</name>
</gene>
<proteinExistence type="predicted"/>
<protein>
    <submittedName>
        <fullName evidence="1">Uncharacterized protein</fullName>
    </submittedName>
</protein>
<comment type="caution">
    <text evidence="1">The sequence shown here is derived from an EMBL/GenBank/DDBJ whole genome shotgun (WGS) entry which is preliminary data.</text>
</comment>
<sequence length="129" mass="14374">MEIGSLLGVLVLALLVLAVALMMPYAIARNLIDGHTYRKQLGDGLDSLRISNMLGFLGINRAEYLHTEQGVDIQKHMVKCDACEDKELCDDVRASERQAETDLSFCAHIEDLKRIEEEQKSSTVAEPVQ</sequence>
<dbReference type="AlphaFoldDB" id="A0A1T2L712"/>
<keyword evidence="2" id="KW-1185">Reference proteome</keyword>
<name>A0A1T2L712_9GAMM</name>
<organism evidence="1 2">
    <name type="scientific">Solemya elarraichensis gill symbiont</name>
    <dbReference type="NCBI Taxonomy" id="1918949"/>
    <lineage>
        <taxon>Bacteria</taxon>
        <taxon>Pseudomonadati</taxon>
        <taxon>Pseudomonadota</taxon>
        <taxon>Gammaproteobacteria</taxon>
        <taxon>sulfur-oxidizing symbionts</taxon>
    </lineage>
</organism>
<dbReference type="Proteomes" id="UP000190198">
    <property type="component" value="Unassembled WGS sequence"/>
</dbReference>